<evidence type="ECO:0000256" key="1">
    <source>
        <dbReference type="SAM" id="MobiDB-lite"/>
    </source>
</evidence>
<gene>
    <name evidence="4" type="ORF">JOE66_001538</name>
</gene>
<dbReference type="Pfam" id="PF13828">
    <property type="entry name" value="DUF4190"/>
    <property type="match status" value="1"/>
</dbReference>
<feature type="transmembrane region" description="Helical" evidence="2">
    <location>
        <begin position="41"/>
        <end position="66"/>
    </location>
</feature>
<dbReference type="Proteomes" id="UP000776164">
    <property type="component" value="Unassembled WGS sequence"/>
</dbReference>
<evidence type="ECO:0000259" key="3">
    <source>
        <dbReference type="Pfam" id="PF13828"/>
    </source>
</evidence>
<feature type="region of interest" description="Disordered" evidence="1">
    <location>
        <begin position="1"/>
        <end position="30"/>
    </location>
</feature>
<evidence type="ECO:0000313" key="5">
    <source>
        <dbReference type="Proteomes" id="UP000776164"/>
    </source>
</evidence>
<keyword evidence="2" id="KW-0472">Membrane</keyword>
<feature type="transmembrane region" description="Helical" evidence="2">
    <location>
        <begin position="78"/>
        <end position="104"/>
    </location>
</feature>
<dbReference type="EMBL" id="JAFBBU010000001">
    <property type="protein sequence ID" value="MBM7471904.1"/>
    <property type="molecule type" value="Genomic_DNA"/>
</dbReference>
<keyword evidence="2" id="KW-1133">Transmembrane helix</keyword>
<name>A0ABS2L4G5_9MICO</name>
<proteinExistence type="predicted"/>
<keyword evidence="5" id="KW-1185">Reference proteome</keyword>
<sequence>MSLEIGPEDGRPTSMPPPSASTIDPRYLPPPQLAPTPQTNLFATLALVGFLVAGVIPGLILGHIALSQIKRTKQLGRGRALAVVTLSYCVLGLVVIVLTLSVFAGRR</sequence>
<evidence type="ECO:0000256" key="2">
    <source>
        <dbReference type="SAM" id="Phobius"/>
    </source>
</evidence>
<organism evidence="4 5">
    <name type="scientific">Subtercola frigoramans</name>
    <dbReference type="NCBI Taxonomy" id="120298"/>
    <lineage>
        <taxon>Bacteria</taxon>
        <taxon>Bacillati</taxon>
        <taxon>Actinomycetota</taxon>
        <taxon>Actinomycetes</taxon>
        <taxon>Micrococcales</taxon>
        <taxon>Microbacteriaceae</taxon>
        <taxon>Subtercola</taxon>
    </lineage>
</organism>
<protein>
    <recommendedName>
        <fullName evidence="3">DUF4190 domain-containing protein</fullName>
    </recommendedName>
</protein>
<accession>A0ABS2L4G5</accession>
<keyword evidence="2" id="KW-0812">Transmembrane</keyword>
<dbReference type="RefSeq" id="WP_205108229.1">
    <property type="nucleotide sequence ID" value="NZ_BAAAHT010000013.1"/>
</dbReference>
<feature type="domain" description="DUF4190" evidence="3">
    <location>
        <begin position="45"/>
        <end position="96"/>
    </location>
</feature>
<comment type="caution">
    <text evidence="4">The sequence shown here is derived from an EMBL/GenBank/DDBJ whole genome shotgun (WGS) entry which is preliminary data.</text>
</comment>
<reference evidence="4 5" key="1">
    <citation type="submission" date="2021-01" db="EMBL/GenBank/DDBJ databases">
        <title>Sequencing the genomes of 1000 actinobacteria strains.</title>
        <authorList>
            <person name="Klenk H.-P."/>
        </authorList>
    </citation>
    <scope>NUCLEOTIDE SEQUENCE [LARGE SCALE GENOMIC DNA]</scope>
    <source>
        <strain evidence="4 5">DSM 13057</strain>
    </source>
</reference>
<evidence type="ECO:0000313" key="4">
    <source>
        <dbReference type="EMBL" id="MBM7471904.1"/>
    </source>
</evidence>
<dbReference type="InterPro" id="IPR025241">
    <property type="entry name" value="DUF4190"/>
</dbReference>